<name>A0AB39RCC1_9ACTN</name>
<dbReference type="InterPro" id="IPR011109">
    <property type="entry name" value="DNA_bind_recombinase_dom"/>
</dbReference>
<dbReference type="AlphaFoldDB" id="A0AB39RCC1"/>
<dbReference type="RefSeq" id="WP_369245582.1">
    <property type="nucleotide sequence ID" value="NZ_CP163443.1"/>
</dbReference>
<dbReference type="GO" id="GO:0000150">
    <property type="term" value="F:DNA strand exchange activity"/>
    <property type="evidence" value="ECO:0007669"/>
    <property type="project" value="InterPro"/>
</dbReference>
<dbReference type="EMBL" id="CP163443">
    <property type="protein sequence ID" value="XDQ52291.1"/>
    <property type="molecule type" value="Genomic_DNA"/>
</dbReference>
<organism evidence="2">
    <name type="scientific">Streptomyces sp. R41</name>
    <dbReference type="NCBI Taxonomy" id="3238632"/>
    <lineage>
        <taxon>Bacteria</taxon>
        <taxon>Bacillati</taxon>
        <taxon>Actinomycetota</taxon>
        <taxon>Actinomycetes</taxon>
        <taxon>Kitasatosporales</taxon>
        <taxon>Streptomycetaceae</taxon>
        <taxon>Streptomyces</taxon>
    </lineage>
</organism>
<dbReference type="Pfam" id="PF07508">
    <property type="entry name" value="Recombinase"/>
    <property type="match status" value="1"/>
</dbReference>
<evidence type="ECO:0000313" key="2">
    <source>
        <dbReference type="EMBL" id="XDQ52291.1"/>
    </source>
</evidence>
<feature type="domain" description="Recombinase" evidence="1">
    <location>
        <begin position="3"/>
        <end position="44"/>
    </location>
</feature>
<reference evidence="2" key="1">
    <citation type="submission" date="2024-07" db="EMBL/GenBank/DDBJ databases">
        <authorList>
            <person name="Yu S.T."/>
        </authorList>
    </citation>
    <scope>NUCLEOTIDE SEQUENCE</scope>
    <source>
        <strain evidence="2">R41</strain>
    </source>
</reference>
<sequence length="55" mass="6037">MREDFRRYLDGESPEGIAQDLTARSIPTAKGKPWPPENVRHVLSSLWPASGSTGA</sequence>
<accession>A0AB39RCC1</accession>
<evidence type="ECO:0000259" key="1">
    <source>
        <dbReference type="Pfam" id="PF07508"/>
    </source>
</evidence>
<proteinExistence type="predicted"/>
<protein>
    <submittedName>
        <fullName evidence="2">Recombinase family protein</fullName>
    </submittedName>
</protein>
<dbReference type="GO" id="GO:0003677">
    <property type="term" value="F:DNA binding"/>
    <property type="evidence" value="ECO:0007669"/>
    <property type="project" value="InterPro"/>
</dbReference>
<gene>
    <name evidence="2" type="ORF">AB5J53_11795</name>
</gene>